<dbReference type="EMBL" id="CM029041">
    <property type="protein sequence ID" value="KAG2626279.1"/>
    <property type="molecule type" value="Genomic_DNA"/>
</dbReference>
<feature type="transmembrane region" description="Helical" evidence="1">
    <location>
        <begin position="34"/>
        <end position="57"/>
    </location>
</feature>
<feature type="transmembrane region" description="Helical" evidence="1">
    <location>
        <begin position="77"/>
        <end position="101"/>
    </location>
</feature>
<evidence type="ECO:0000313" key="3">
    <source>
        <dbReference type="Proteomes" id="UP000823388"/>
    </source>
</evidence>
<keyword evidence="3" id="KW-1185">Reference proteome</keyword>
<sequence>MRSAIFHGQQLQLNKSNRIESSWAHSYWGKYQTILASIAFYLVGLLLLTVSAAVPSLRPGAACQMGVACAPATRTQFSIFFATLYLSSIGTGGGMAMDARLGGGSRCPRRRWCPWRWCSCCCGWRCTTPS</sequence>
<name>A0A8T0V274_PANVG</name>
<dbReference type="Proteomes" id="UP000823388">
    <property type="component" value="Chromosome 3K"/>
</dbReference>
<accession>A0A8T0V274</accession>
<keyword evidence="1" id="KW-0812">Transmembrane</keyword>
<evidence type="ECO:0000256" key="1">
    <source>
        <dbReference type="SAM" id="Phobius"/>
    </source>
</evidence>
<dbReference type="AlphaFoldDB" id="A0A8T0V274"/>
<reference evidence="2" key="1">
    <citation type="submission" date="2020-05" db="EMBL/GenBank/DDBJ databases">
        <title>WGS assembly of Panicum virgatum.</title>
        <authorList>
            <person name="Lovell J.T."/>
            <person name="Jenkins J."/>
            <person name="Shu S."/>
            <person name="Juenger T.E."/>
            <person name="Schmutz J."/>
        </authorList>
    </citation>
    <scope>NUCLEOTIDE SEQUENCE</scope>
    <source>
        <strain evidence="2">AP13</strain>
    </source>
</reference>
<keyword evidence="1" id="KW-0472">Membrane</keyword>
<comment type="caution">
    <text evidence="2">The sequence shown here is derived from an EMBL/GenBank/DDBJ whole genome shotgun (WGS) entry which is preliminary data.</text>
</comment>
<dbReference type="InterPro" id="IPR036259">
    <property type="entry name" value="MFS_trans_sf"/>
</dbReference>
<keyword evidence="1" id="KW-1133">Transmembrane helix</keyword>
<evidence type="ECO:0000313" key="2">
    <source>
        <dbReference type="EMBL" id="KAG2626279.1"/>
    </source>
</evidence>
<gene>
    <name evidence="2" type="ORF">PVAP13_3KG339308</name>
</gene>
<protein>
    <submittedName>
        <fullName evidence="2">Uncharacterized protein</fullName>
    </submittedName>
</protein>
<proteinExistence type="predicted"/>
<organism evidence="2 3">
    <name type="scientific">Panicum virgatum</name>
    <name type="common">Blackwell switchgrass</name>
    <dbReference type="NCBI Taxonomy" id="38727"/>
    <lineage>
        <taxon>Eukaryota</taxon>
        <taxon>Viridiplantae</taxon>
        <taxon>Streptophyta</taxon>
        <taxon>Embryophyta</taxon>
        <taxon>Tracheophyta</taxon>
        <taxon>Spermatophyta</taxon>
        <taxon>Magnoliopsida</taxon>
        <taxon>Liliopsida</taxon>
        <taxon>Poales</taxon>
        <taxon>Poaceae</taxon>
        <taxon>PACMAD clade</taxon>
        <taxon>Panicoideae</taxon>
        <taxon>Panicodae</taxon>
        <taxon>Paniceae</taxon>
        <taxon>Panicinae</taxon>
        <taxon>Panicum</taxon>
        <taxon>Panicum sect. Hiantes</taxon>
    </lineage>
</organism>
<dbReference type="Gene3D" id="1.20.1250.20">
    <property type="entry name" value="MFS general substrate transporter like domains"/>
    <property type="match status" value="1"/>
</dbReference>